<keyword evidence="3" id="KW-1185">Reference proteome</keyword>
<dbReference type="OrthoDB" id="10057496at2759"/>
<keyword evidence="1" id="KW-0472">Membrane</keyword>
<protein>
    <submittedName>
        <fullName evidence="2">Uncharacterized protein</fullName>
    </submittedName>
</protein>
<gene>
    <name evidence="2" type="ORF">SteCoe_5645</name>
</gene>
<name>A0A1R2CRX4_9CILI</name>
<comment type="caution">
    <text evidence="2">The sequence shown here is derived from an EMBL/GenBank/DDBJ whole genome shotgun (WGS) entry which is preliminary data.</text>
</comment>
<dbReference type="Gene3D" id="1.25.40.20">
    <property type="entry name" value="Ankyrin repeat-containing domain"/>
    <property type="match status" value="1"/>
</dbReference>
<dbReference type="AlphaFoldDB" id="A0A1R2CRX4"/>
<keyword evidence="1" id="KW-0812">Transmembrane</keyword>
<dbReference type="Proteomes" id="UP000187209">
    <property type="component" value="Unassembled WGS sequence"/>
</dbReference>
<reference evidence="2 3" key="1">
    <citation type="submission" date="2016-11" db="EMBL/GenBank/DDBJ databases">
        <title>The macronuclear genome of Stentor coeruleus: a giant cell with tiny introns.</title>
        <authorList>
            <person name="Slabodnick M."/>
            <person name="Ruby J.G."/>
            <person name="Reiff S.B."/>
            <person name="Swart E.C."/>
            <person name="Gosai S."/>
            <person name="Prabakaran S."/>
            <person name="Witkowska E."/>
            <person name="Larue G.E."/>
            <person name="Fisher S."/>
            <person name="Freeman R.M."/>
            <person name="Gunawardena J."/>
            <person name="Chu W."/>
            <person name="Stover N.A."/>
            <person name="Gregory B.D."/>
            <person name="Nowacki M."/>
            <person name="Derisi J."/>
            <person name="Roy S.W."/>
            <person name="Marshall W.F."/>
            <person name="Sood P."/>
        </authorList>
    </citation>
    <scope>NUCLEOTIDE SEQUENCE [LARGE SCALE GENOMIC DNA]</scope>
    <source>
        <strain evidence="2">WM001</strain>
    </source>
</reference>
<proteinExistence type="predicted"/>
<accession>A0A1R2CRX4</accession>
<keyword evidence="1" id="KW-1133">Transmembrane helix</keyword>
<dbReference type="EMBL" id="MPUH01000075">
    <property type="protein sequence ID" value="OMJ91744.1"/>
    <property type="molecule type" value="Genomic_DNA"/>
</dbReference>
<feature type="transmembrane region" description="Helical" evidence="1">
    <location>
        <begin position="57"/>
        <end position="78"/>
    </location>
</feature>
<sequence>MGCCEVKEINHLVVEDRIRSYIEANNIDSLKTLYKLITHKNKSFDINSIRYKIDDNFTVTPLGLTVLLGHGQMFSMIIQEMGGDFDLMESLFNNSQTTGLSIICLNNYLVLLQIYLPLFINSKNQGAFPKPQIKITQTLNLDAKEELENIISCTYTPMQIAVENGYISIVNILRSFAYNLPLIPSEIDIDYIEENTGNNSALISCKCNNYNMIKFLHYQCDADFKIINNFSENAINVLAIGSKENRAETFKCLEYLIEKVGVDFLYNYQETLVMLQEPKALSYFEEKLASSGIVVNKEELEAEAIIRPVKRTACVKFDTGNRFTFTKMFPELIRNSREGFSNVLDVDN</sequence>
<evidence type="ECO:0000313" key="2">
    <source>
        <dbReference type="EMBL" id="OMJ91744.1"/>
    </source>
</evidence>
<evidence type="ECO:0000313" key="3">
    <source>
        <dbReference type="Proteomes" id="UP000187209"/>
    </source>
</evidence>
<feature type="transmembrane region" description="Helical" evidence="1">
    <location>
        <begin position="98"/>
        <end position="120"/>
    </location>
</feature>
<dbReference type="InterPro" id="IPR036770">
    <property type="entry name" value="Ankyrin_rpt-contain_sf"/>
</dbReference>
<organism evidence="2 3">
    <name type="scientific">Stentor coeruleus</name>
    <dbReference type="NCBI Taxonomy" id="5963"/>
    <lineage>
        <taxon>Eukaryota</taxon>
        <taxon>Sar</taxon>
        <taxon>Alveolata</taxon>
        <taxon>Ciliophora</taxon>
        <taxon>Postciliodesmatophora</taxon>
        <taxon>Heterotrichea</taxon>
        <taxon>Heterotrichida</taxon>
        <taxon>Stentoridae</taxon>
        <taxon>Stentor</taxon>
    </lineage>
</organism>
<evidence type="ECO:0000256" key="1">
    <source>
        <dbReference type="SAM" id="Phobius"/>
    </source>
</evidence>
<dbReference type="SUPFAM" id="SSF48403">
    <property type="entry name" value="Ankyrin repeat"/>
    <property type="match status" value="1"/>
</dbReference>